<evidence type="ECO:0000256" key="3">
    <source>
        <dbReference type="ARBA" id="ARBA00022737"/>
    </source>
</evidence>
<evidence type="ECO:0000256" key="5">
    <source>
        <dbReference type="RuleBase" id="RU004208"/>
    </source>
</evidence>
<keyword evidence="6" id="KW-0472">Membrane</keyword>
<dbReference type="STRING" id="431595.K3WL54"/>
<evidence type="ECO:0000256" key="1">
    <source>
        <dbReference type="ARBA" id="ARBA00006347"/>
    </source>
</evidence>
<dbReference type="HOGENOM" id="CLU_069292_4_0_1"/>
<dbReference type="Proteomes" id="UP000019132">
    <property type="component" value="Unassembled WGS sequence"/>
</dbReference>
<dbReference type="NCBIfam" id="TIGR01126">
    <property type="entry name" value="pdi_dom"/>
    <property type="match status" value="1"/>
</dbReference>
<reference evidence="9" key="3">
    <citation type="submission" date="2015-02" db="UniProtKB">
        <authorList>
            <consortium name="EnsemblProtists"/>
        </authorList>
    </citation>
    <scope>IDENTIFICATION</scope>
    <source>
        <strain evidence="9">DAOM BR144</strain>
    </source>
</reference>
<keyword evidence="2 7" id="KW-0732">Signal</keyword>
<dbReference type="InParanoid" id="K3WL54"/>
<keyword evidence="3" id="KW-0677">Repeat</keyword>
<dbReference type="PROSITE" id="PS00194">
    <property type="entry name" value="THIOREDOXIN_1"/>
    <property type="match status" value="1"/>
</dbReference>
<evidence type="ECO:0000256" key="4">
    <source>
        <dbReference type="ARBA" id="ARBA00022824"/>
    </source>
</evidence>
<evidence type="ECO:0000256" key="7">
    <source>
        <dbReference type="SAM" id="SignalP"/>
    </source>
</evidence>
<evidence type="ECO:0000313" key="10">
    <source>
        <dbReference type="Proteomes" id="UP000019132"/>
    </source>
</evidence>
<dbReference type="EnsemblProtists" id="PYU1_T005696">
    <property type="protein sequence ID" value="PYU1_T005696"/>
    <property type="gene ID" value="PYU1_G005685"/>
</dbReference>
<feature type="domain" description="Thioredoxin" evidence="8">
    <location>
        <begin position="28"/>
        <end position="143"/>
    </location>
</feature>
<dbReference type="GO" id="GO:0034976">
    <property type="term" value="P:response to endoplasmic reticulum stress"/>
    <property type="evidence" value="ECO:0007669"/>
    <property type="project" value="TreeGrafter"/>
</dbReference>
<dbReference type="eggNOG" id="KOG0191">
    <property type="taxonomic scope" value="Eukaryota"/>
</dbReference>
<dbReference type="GO" id="GO:0005788">
    <property type="term" value="C:endoplasmic reticulum lumen"/>
    <property type="evidence" value="ECO:0007669"/>
    <property type="project" value="TreeGrafter"/>
</dbReference>
<feature type="chain" id="PRO_5003868040" description="Thioredoxin domain-containing protein" evidence="7">
    <location>
        <begin position="28"/>
        <end position="217"/>
    </location>
</feature>
<name>K3WL54_GLOUD</name>
<dbReference type="GO" id="GO:0003756">
    <property type="term" value="F:protein disulfide isomerase activity"/>
    <property type="evidence" value="ECO:0007669"/>
    <property type="project" value="InterPro"/>
</dbReference>
<dbReference type="InterPro" id="IPR017937">
    <property type="entry name" value="Thioredoxin_CS"/>
</dbReference>
<dbReference type="CDD" id="cd02961">
    <property type="entry name" value="PDI_a_family"/>
    <property type="match status" value="1"/>
</dbReference>
<keyword evidence="4" id="KW-0256">Endoplasmic reticulum</keyword>
<reference evidence="10" key="2">
    <citation type="submission" date="2010-04" db="EMBL/GenBank/DDBJ databases">
        <authorList>
            <person name="Buell R."/>
            <person name="Hamilton J."/>
            <person name="Hostetler J."/>
        </authorList>
    </citation>
    <scope>NUCLEOTIDE SEQUENCE [LARGE SCALE GENOMIC DNA]</scope>
    <source>
        <strain evidence="10">DAOM:BR144</strain>
    </source>
</reference>
<dbReference type="InterPro" id="IPR005788">
    <property type="entry name" value="PDI_thioredoxin-like_dom"/>
</dbReference>
<keyword evidence="6" id="KW-1133">Transmembrane helix</keyword>
<dbReference type="GO" id="GO:0015035">
    <property type="term" value="F:protein-disulfide reductase activity"/>
    <property type="evidence" value="ECO:0007669"/>
    <property type="project" value="TreeGrafter"/>
</dbReference>
<evidence type="ECO:0000256" key="2">
    <source>
        <dbReference type="ARBA" id="ARBA00022729"/>
    </source>
</evidence>
<dbReference type="PROSITE" id="PS51352">
    <property type="entry name" value="THIOREDOXIN_2"/>
    <property type="match status" value="1"/>
</dbReference>
<organism evidence="9 10">
    <name type="scientific">Globisporangium ultimum (strain ATCC 200006 / CBS 805.95 / DAOM BR144)</name>
    <name type="common">Pythium ultimum</name>
    <dbReference type="NCBI Taxonomy" id="431595"/>
    <lineage>
        <taxon>Eukaryota</taxon>
        <taxon>Sar</taxon>
        <taxon>Stramenopiles</taxon>
        <taxon>Oomycota</taxon>
        <taxon>Peronosporomycetes</taxon>
        <taxon>Pythiales</taxon>
        <taxon>Pythiaceae</taxon>
        <taxon>Globisporangium</taxon>
    </lineage>
</organism>
<feature type="transmembrane region" description="Helical" evidence="6">
    <location>
        <begin position="181"/>
        <end position="205"/>
    </location>
</feature>
<dbReference type="VEuPathDB" id="FungiDB:PYU1_G005685"/>
<dbReference type="PANTHER" id="PTHR45815:SF3">
    <property type="entry name" value="PROTEIN DISULFIDE-ISOMERASE A6"/>
    <property type="match status" value="1"/>
</dbReference>
<dbReference type="Gene3D" id="3.40.30.10">
    <property type="entry name" value="Glutaredoxin"/>
    <property type="match status" value="1"/>
</dbReference>
<accession>K3WL54</accession>
<dbReference type="InterPro" id="IPR036249">
    <property type="entry name" value="Thioredoxin-like_sf"/>
</dbReference>
<sequence length="217" mass="23357">MASMKKHASLLAMLMTVVALMCSSVIAADVGSESNVVVLNEENFEHLTQAATGATTGDWLVEFYAPWCGHCKRLAPVWEELADELKGTVNVAKVDVTENSELGKRFGIRGFPTLLFLRQGQVYKYSGARTVEELSRFARSGYKTIVSESVPALPTFANAALQHIKVIQEDFVSLLATKKNVLLMTFSGGLVFGLLLGCLCGCCTGRGGSVAKKSKTA</sequence>
<dbReference type="FunCoup" id="K3WL54">
    <property type="interactions" value="64"/>
</dbReference>
<dbReference type="OMA" id="KMFVHET"/>
<evidence type="ECO:0000256" key="6">
    <source>
        <dbReference type="SAM" id="Phobius"/>
    </source>
</evidence>
<dbReference type="SUPFAM" id="SSF52833">
    <property type="entry name" value="Thioredoxin-like"/>
    <property type="match status" value="1"/>
</dbReference>
<dbReference type="EMBL" id="GL376573">
    <property type="status" value="NOT_ANNOTATED_CDS"/>
    <property type="molecule type" value="Genomic_DNA"/>
</dbReference>
<dbReference type="AlphaFoldDB" id="K3WL54"/>
<comment type="similarity">
    <text evidence="1 5">Belongs to the protein disulfide isomerase family.</text>
</comment>
<evidence type="ECO:0000259" key="8">
    <source>
        <dbReference type="PROSITE" id="PS51352"/>
    </source>
</evidence>
<keyword evidence="6" id="KW-0812">Transmembrane</keyword>
<keyword evidence="10" id="KW-1185">Reference proteome</keyword>
<evidence type="ECO:0000313" key="9">
    <source>
        <dbReference type="EnsemblProtists" id="PYU1_T005696"/>
    </source>
</evidence>
<dbReference type="PRINTS" id="PR00421">
    <property type="entry name" value="THIOREDOXIN"/>
</dbReference>
<dbReference type="PANTHER" id="PTHR45815">
    <property type="entry name" value="PROTEIN DISULFIDE-ISOMERASE A6"/>
    <property type="match status" value="1"/>
</dbReference>
<proteinExistence type="inferred from homology"/>
<dbReference type="InterPro" id="IPR013766">
    <property type="entry name" value="Thioredoxin_domain"/>
</dbReference>
<reference evidence="10" key="1">
    <citation type="journal article" date="2010" name="Genome Biol.">
        <title>Genome sequence of the necrotrophic plant pathogen Pythium ultimum reveals original pathogenicity mechanisms and effector repertoire.</title>
        <authorList>
            <person name="Levesque C.A."/>
            <person name="Brouwer H."/>
            <person name="Cano L."/>
            <person name="Hamilton J.P."/>
            <person name="Holt C."/>
            <person name="Huitema E."/>
            <person name="Raffaele S."/>
            <person name="Robideau G.P."/>
            <person name="Thines M."/>
            <person name="Win J."/>
            <person name="Zerillo M.M."/>
            <person name="Beakes G.W."/>
            <person name="Boore J.L."/>
            <person name="Busam D."/>
            <person name="Dumas B."/>
            <person name="Ferriera S."/>
            <person name="Fuerstenberg S.I."/>
            <person name="Gachon C.M."/>
            <person name="Gaulin E."/>
            <person name="Govers F."/>
            <person name="Grenville-Briggs L."/>
            <person name="Horner N."/>
            <person name="Hostetler J."/>
            <person name="Jiang R.H."/>
            <person name="Johnson J."/>
            <person name="Krajaejun T."/>
            <person name="Lin H."/>
            <person name="Meijer H.J."/>
            <person name="Moore B."/>
            <person name="Morris P."/>
            <person name="Phuntmart V."/>
            <person name="Puiu D."/>
            <person name="Shetty J."/>
            <person name="Stajich J.E."/>
            <person name="Tripathy S."/>
            <person name="Wawra S."/>
            <person name="van West P."/>
            <person name="Whitty B.R."/>
            <person name="Coutinho P.M."/>
            <person name="Henrissat B."/>
            <person name="Martin F."/>
            <person name="Thomas P.D."/>
            <person name="Tyler B.M."/>
            <person name="De Vries R.P."/>
            <person name="Kamoun S."/>
            <person name="Yandell M."/>
            <person name="Tisserat N."/>
            <person name="Buell C.R."/>
        </authorList>
    </citation>
    <scope>NUCLEOTIDE SEQUENCE</scope>
    <source>
        <strain evidence="10">DAOM:BR144</strain>
    </source>
</reference>
<feature type="signal peptide" evidence="7">
    <location>
        <begin position="1"/>
        <end position="27"/>
    </location>
</feature>
<protein>
    <recommendedName>
        <fullName evidence="8">Thioredoxin domain-containing protein</fullName>
    </recommendedName>
</protein>
<dbReference type="Pfam" id="PF00085">
    <property type="entry name" value="Thioredoxin"/>
    <property type="match status" value="1"/>
</dbReference>